<dbReference type="InterPro" id="IPR015867">
    <property type="entry name" value="N-reg_PII/ATP_PRibTrfase_C"/>
</dbReference>
<name>A0A2S0NHA9_9HYPH</name>
<dbReference type="Pfam" id="PF03091">
    <property type="entry name" value="CutA1"/>
    <property type="match status" value="1"/>
</dbReference>
<proteinExistence type="inferred from homology"/>
<dbReference type="AlphaFoldDB" id="A0A2S0NHA9"/>
<evidence type="ECO:0000256" key="1">
    <source>
        <dbReference type="ARBA" id="ARBA00010169"/>
    </source>
</evidence>
<dbReference type="GO" id="GO:0005507">
    <property type="term" value="F:copper ion binding"/>
    <property type="evidence" value="ECO:0007669"/>
    <property type="project" value="TreeGrafter"/>
</dbReference>
<protein>
    <submittedName>
        <fullName evidence="2">Divalent-cation tolerance protein CutA</fullName>
    </submittedName>
</protein>
<dbReference type="PANTHER" id="PTHR23419:SF8">
    <property type="entry name" value="FI09726P"/>
    <property type="match status" value="1"/>
</dbReference>
<dbReference type="EMBL" id="CP027668">
    <property type="protein sequence ID" value="AVO47544.1"/>
    <property type="molecule type" value="Genomic_DNA"/>
</dbReference>
<dbReference type="PANTHER" id="PTHR23419">
    <property type="entry name" value="DIVALENT CATION TOLERANCE CUTA-RELATED"/>
    <property type="match status" value="1"/>
</dbReference>
<dbReference type="OrthoDB" id="37622at2"/>
<dbReference type="SUPFAM" id="SSF54913">
    <property type="entry name" value="GlnB-like"/>
    <property type="match status" value="1"/>
</dbReference>
<dbReference type="RefSeq" id="WP_106750914.1">
    <property type="nucleotide sequence ID" value="NZ_CP027668.1"/>
</dbReference>
<dbReference type="Proteomes" id="UP000237889">
    <property type="component" value="Chromosome"/>
</dbReference>
<dbReference type="InterPro" id="IPR004323">
    <property type="entry name" value="Ion_tolerance_CutA"/>
</dbReference>
<dbReference type="Gene3D" id="3.30.70.120">
    <property type="match status" value="1"/>
</dbReference>
<gene>
    <name evidence="2" type="ORF">C6569_05685</name>
</gene>
<organism evidence="2 3">
    <name type="scientific">Phreatobacter cathodiphilus</name>
    <dbReference type="NCBI Taxonomy" id="1868589"/>
    <lineage>
        <taxon>Bacteria</taxon>
        <taxon>Pseudomonadati</taxon>
        <taxon>Pseudomonadota</taxon>
        <taxon>Alphaproteobacteria</taxon>
        <taxon>Hyphomicrobiales</taxon>
        <taxon>Phreatobacteraceae</taxon>
        <taxon>Phreatobacter</taxon>
    </lineage>
</organism>
<accession>A0A2S0NHA9</accession>
<keyword evidence="3" id="KW-1185">Reference proteome</keyword>
<comment type="similarity">
    <text evidence="1">Belongs to the CutA family.</text>
</comment>
<evidence type="ECO:0000313" key="2">
    <source>
        <dbReference type="EMBL" id="AVO47544.1"/>
    </source>
</evidence>
<sequence>MTRTEAPDDVVLVYTTAASLVEAETIGADLVERRLAACVNILPHMRSLYRWNGVVERADEVVMIVKTVRRLVEPARQRFREAHSYDTPALLVIEAPGGDPDYIAWLRAETA</sequence>
<dbReference type="InterPro" id="IPR011322">
    <property type="entry name" value="N-reg_PII-like_a/b"/>
</dbReference>
<reference evidence="2 3" key="1">
    <citation type="submission" date="2018-03" db="EMBL/GenBank/DDBJ databases">
        <title>Genome sequencing of Phreatobacter sp.</title>
        <authorList>
            <person name="Kim S.-J."/>
            <person name="Heo J."/>
            <person name="Kwon S.-W."/>
        </authorList>
    </citation>
    <scope>NUCLEOTIDE SEQUENCE [LARGE SCALE GENOMIC DNA]</scope>
    <source>
        <strain evidence="2 3">S-12</strain>
    </source>
</reference>
<dbReference type="GO" id="GO:0010038">
    <property type="term" value="P:response to metal ion"/>
    <property type="evidence" value="ECO:0007669"/>
    <property type="project" value="InterPro"/>
</dbReference>
<dbReference type="KEGG" id="phr:C6569_05685"/>
<evidence type="ECO:0000313" key="3">
    <source>
        <dbReference type="Proteomes" id="UP000237889"/>
    </source>
</evidence>